<dbReference type="SUPFAM" id="SSF48726">
    <property type="entry name" value="Immunoglobulin"/>
    <property type="match status" value="3"/>
</dbReference>
<keyword evidence="5" id="KW-0472">Membrane</keyword>
<dbReference type="PROSITE" id="PS50835">
    <property type="entry name" value="IG_LIKE"/>
    <property type="match status" value="3"/>
</dbReference>
<comment type="caution">
    <text evidence="10">The sequence shown here is derived from an EMBL/GenBank/DDBJ whole genome shotgun (WGS) entry which is preliminary data.</text>
</comment>
<dbReference type="InterPro" id="IPR003599">
    <property type="entry name" value="Ig_sub"/>
</dbReference>
<keyword evidence="11" id="KW-1185">Reference proteome</keyword>
<dbReference type="OrthoDB" id="6338744at2759"/>
<name>A0A6A4VTR1_AMPAM</name>
<feature type="domain" description="Ig-like" evidence="9">
    <location>
        <begin position="205"/>
        <end position="312"/>
    </location>
</feature>
<comment type="subcellular location">
    <subcellularLocation>
        <location evidence="1">Cell membrane</location>
    </subcellularLocation>
</comment>
<proteinExistence type="predicted"/>
<evidence type="ECO:0000256" key="3">
    <source>
        <dbReference type="ARBA" id="ARBA00022729"/>
    </source>
</evidence>
<evidence type="ECO:0000256" key="6">
    <source>
        <dbReference type="ARBA" id="ARBA00023157"/>
    </source>
</evidence>
<dbReference type="SMART" id="SM00409">
    <property type="entry name" value="IG"/>
    <property type="match status" value="3"/>
</dbReference>
<accession>A0A6A4VTR1</accession>
<dbReference type="PANTHER" id="PTHR12231:SF253">
    <property type="entry name" value="DPR-INTERACTING PROTEIN ETA, ISOFORM B-RELATED"/>
    <property type="match status" value="1"/>
</dbReference>
<dbReference type="InterPro" id="IPR013106">
    <property type="entry name" value="Ig_V-set"/>
</dbReference>
<evidence type="ECO:0000256" key="2">
    <source>
        <dbReference type="ARBA" id="ARBA00022475"/>
    </source>
</evidence>
<keyword evidence="4" id="KW-0677">Repeat</keyword>
<organism evidence="10 11">
    <name type="scientific">Amphibalanus amphitrite</name>
    <name type="common">Striped barnacle</name>
    <name type="synonym">Balanus amphitrite</name>
    <dbReference type="NCBI Taxonomy" id="1232801"/>
    <lineage>
        <taxon>Eukaryota</taxon>
        <taxon>Metazoa</taxon>
        <taxon>Ecdysozoa</taxon>
        <taxon>Arthropoda</taxon>
        <taxon>Crustacea</taxon>
        <taxon>Multicrustacea</taxon>
        <taxon>Cirripedia</taxon>
        <taxon>Thoracica</taxon>
        <taxon>Thoracicalcarea</taxon>
        <taxon>Balanomorpha</taxon>
        <taxon>Balanoidea</taxon>
        <taxon>Balanidae</taxon>
        <taxon>Amphibalaninae</taxon>
        <taxon>Amphibalanus</taxon>
    </lineage>
</organism>
<feature type="domain" description="Ig-like" evidence="9">
    <location>
        <begin position="109"/>
        <end position="202"/>
    </location>
</feature>
<protein>
    <submittedName>
        <fullName evidence="10">Lachesin</fullName>
    </submittedName>
</protein>
<dbReference type="Pfam" id="PF13927">
    <property type="entry name" value="Ig_3"/>
    <property type="match status" value="1"/>
</dbReference>
<evidence type="ECO:0000259" key="9">
    <source>
        <dbReference type="PROSITE" id="PS50835"/>
    </source>
</evidence>
<dbReference type="PANTHER" id="PTHR12231">
    <property type="entry name" value="CTX-RELATED TYPE I TRANSMEMBRANE PROTEIN"/>
    <property type="match status" value="1"/>
</dbReference>
<dbReference type="InterPro" id="IPR003598">
    <property type="entry name" value="Ig_sub2"/>
</dbReference>
<dbReference type="AlphaFoldDB" id="A0A6A4VTR1"/>
<dbReference type="InterPro" id="IPR013783">
    <property type="entry name" value="Ig-like_fold"/>
</dbReference>
<keyword evidence="2" id="KW-1003">Cell membrane</keyword>
<keyword evidence="6" id="KW-1015">Disulfide bond</keyword>
<sequence length="647" mass="72216">MEHSQGLVIVEKMENVTALAARSAKITCRTTNLADRKVAWIRRTGAAVLAVHTTRISPDTRIRVTHENGRTWHLHIDSVRPTDQDWYTCQVNTPNVTQQHAFLEVTVPPDISSDGNMSEVTAFEGENVTLICRASGVPQPTVTWRREDDLPLPVHSPTPVYTMGGSRLELGVVRRHFSSDYYCIASNGWPPAVSKRVQLRVNFAPEVRAARRVVTAVRGQNASLECAVEAWPRGLCYWSGPQPAAGRWSPRPGAVLQGGDRLRIGLLAAAAHYRRRLVLTVHSVAGTDFGRYRCACENPLGEAHDTVELRVSAGLCGRVRLPLPLLLLLLTSAAVSLAAEEGGYFDGLLDGYNVSQYLDWSGRLGGARHRRSLRPARSRAFSVGLLGVPDGTTLRVIRPFAQEYTDFLGSDQFKTEWYMSLRYKVSDLQANVFRHFQGPGRVNMTAAYHLMNATAHMMQNLTSPMAAADYPPMAAEGEVMSTMEQEAQYGQYSPERYWDDYYSYQGGRATSWDGYSSRQGEVANEVGVEPESELFEAQKFRIDQKMKIYQRMEKMYGRQGQDGFQCVLRAICEVAEAPMEDGVLGDVVNLLLSATDGVEELLHAKWLDKQYRPYLEAHMFGEMRGDCHQRYSGCALSVLDPTSMGFF</sequence>
<keyword evidence="7" id="KW-0325">Glycoprotein</keyword>
<dbReference type="GO" id="GO:0043005">
    <property type="term" value="C:neuron projection"/>
    <property type="evidence" value="ECO:0007669"/>
    <property type="project" value="TreeGrafter"/>
</dbReference>
<dbReference type="InterPro" id="IPR036179">
    <property type="entry name" value="Ig-like_dom_sf"/>
</dbReference>
<dbReference type="InterPro" id="IPR006631">
    <property type="entry name" value="DM4_12"/>
</dbReference>
<keyword evidence="8" id="KW-0393">Immunoglobulin domain</keyword>
<dbReference type="Pfam" id="PF07841">
    <property type="entry name" value="DM4_12"/>
    <property type="match status" value="1"/>
</dbReference>
<dbReference type="EMBL" id="VIIS01001362">
    <property type="protein sequence ID" value="KAF0299467.1"/>
    <property type="molecule type" value="Genomic_DNA"/>
</dbReference>
<evidence type="ECO:0000256" key="4">
    <source>
        <dbReference type="ARBA" id="ARBA00022737"/>
    </source>
</evidence>
<dbReference type="GO" id="GO:0005886">
    <property type="term" value="C:plasma membrane"/>
    <property type="evidence" value="ECO:0007669"/>
    <property type="project" value="UniProtKB-SubCell"/>
</dbReference>
<reference evidence="10 11" key="1">
    <citation type="submission" date="2019-07" db="EMBL/GenBank/DDBJ databases">
        <title>Draft genome assembly of a fouling barnacle, Amphibalanus amphitrite (Darwin, 1854): The first reference genome for Thecostraca.</title>
        <authorList>
            <person name="Kim W."/>
        </authorList>
    </citation>
    <scope>NUCLEOTIDE SEQUENCE [LARGE SCALE GENOMIC DNA]</scope>
    <source>
        <strain evidence="10">SNU_AA5</strain>
        <tissue evidence="10">Soma without cirri and trophi</tissue>
    </source>
</reference>
<evidence type="ECO:0000256" key="5">
    <source>
        <dbReference type="ARBA" id="ARBA00023136"/>
    </source>
</evidence>
<dbReference type="Proteomes" id="UP000440578">
    <property type="component" value="Unassembled WGS sequence"/>
</dbReference>
<evidence type="ECO:0000313" key="10">
    <source>
        <dbReference type="EMBL" id="KAF0299467.1"/>
    </source>
</evidence>
<feature type="domain" description="Ig-like" evidence="9">
    <location>
        <begin position="5"/>
        <end position="106"/>
    </location>
</feature>
<evidence type="ECO:0000256" key="7">
    <source>
        <dbReference type="ARBA" id="ARBA00023180"/>
    </source>
</evidence>
<dbReference type="FunFam" id="2.60.40.10:FF:000328">
    <property type="entry name" value="CLUMA_CG000981, isoform A"/>
    <property type="match status" value="1"/>
</dbReference>
<dbReference type="InterPro" id="IPR013098">
    <property type="entry name" value="Ig_I-set"/>
</dbReference>
<keyword evidence="3" id="KW-0732">Signal</keyword>
<dbReference type="Pfam" id="PF07679">
    <property type="entry name" value="I-set"/>
    <property type="match status" value="1"/>
</dbReference>
<dbReference type="SMART" id="SM00408">
    <property type="entry name" value="IGc2"/>
    <property type="match status" value="3"/>
</dbReference>
<dbReference type="SMART" id="SM00718">
    <property type="entry name" value="DM4_12"/>
    <property type="match status" value="1"/>
</dbReference>
<evidence type="ECO:0000313" key="11">
    <source>
        <dbReference type="Proteomes" id="UP000440578"/>
    </source>
</evidence>
<evidence type="ECO:0000256" key="1">
    <source>
        <dbReference type="ARBA" id="ARBA00004236"/>
    </source>
</evidence>
<dbReference type="Gene3D" id="2.60.40.10">
    <property type="entry name" value="Immunoglobulins"/>
    <property type="match status" value="3"/>
</dbReference>
<gene>
    <name evidence="10" type="primary">Lac_4</name>
    <name evidence="10" type="ORF">FJT64_027773</name>
</gene>
<dbReference type="InterPro" id="IPR007110">
    <property type="entry name" value="Ig-like_dom"/>
</dbReference>
<evidence type="ECO:0000256" key="8">
    <source>
        <dbReference type="ARBA" id="ARBA00023319"/>
    </source>
</evidence>
<dbReference type="InterPro" id="IPR051170">
    <property type="entry name" value="Neural/epithelial_adhesion"/>
</dbReference>
<dbReference type="SMART" id="SM00406">
    <property type="entry name" value="IGv"/>
    <property type="match status" value="1"/>
</dbReference>